<evidence type="ECO:0000313" key="1">
    <source>
        <dbReference type="EMBL" id="GAL20929.1"/>
    </source>
</evidence>
<comment type="caution">
    <text evidence="1">The sequence shown here is derived from an EMBL/GenBank/DDBJ whole genome shotgun (WGS) entry which is preliminary data.</text>
</comment>
<reference evidence="1 2" key="1">
    <citation type="submission" date="2014-09" db="EMBL/GenBank/DDBJ databases">
        <title>Vibrio maritimus JCM 19235. (C45) whole genome shotgun sequence.</title>
        <authorList>
            <person name="Sawabe T."/>
            <person name="Meirelles P."/>
            <person name="Nakanishi M."/>
            <person name="Sayaka M."/>
            <person name="Hattori M."/>
            <person name="Ohkuma M."/>
        </authorList>
    </citation>
    <scope>NUCLEOTIDE SEQUENCE [LARGE SCALE GENOMIC DNA]</scope>
    <source>
        <strain evidence="2">JCM19235</strain>
    </source>
</reference>
<organism evidence="1 2">
    <name type="scientific">Vibrio maritimus</name>
    <dbReference type="NCBI Taxonomy" id="990268"/>
    <lineage>
        <taxon>Bacteria</taxon>
        <taxon>Pseudomonadati</taxon>
        <taxon>Pseudomonadota</taxon>
        <taxon>Gammaproteobacteria</taxon>
        <taxon>Vibrionales</taxon>
        <taxon>Vibrionaceae</taxon>
        <taxon>Vibrio</taxon>
    </lineage>
</organism>
<dbReference type="AlphaFoldDB" id="A0A090S353"/>
<dbReference type="Gene3D" id="3.90.1300.10">
    <property type="entry name" value="Amidase signature (AS) domain"/>
    <property type="match status" value="1"/>
</dbReference>
<keyword evidence="2" id="KW-1185">Reference proteome</keyword>
<evidence type="ECO:0000313" key="2">
    <source>
        <dbReference type="Proteomes" id="UP000029228"/>
    </source>
</evidence>
<gene>
    <name evidence="1" type="ORF">JCM19235_204</name>
</gene>
<name>A0A090S353_9VIBR</name>
<dbReference type="SUPFAM" id="SSF75304">
    <property type="entry name" value="Amidase signature (AS) enzymes"/>
    <property type="match status" value="1"/>
</dbReference>
<dbReference type="STRING" id="990268.JCM19235_204"/>
<dbReference type="EMBL" id="BBMR01000007">
    <property type="protein sequence ID" value="GAL20929.1"/>
    <property type="molecule type" value="Genomic_DNA"/>
</dbReference>
<accession>A0A090S353</accession>
<sequence>MPTVACKAPKFADLVQDADYDRINLLCLRNTTLANVLDGCSISLPFWGETFPIGIMLTMVNGADERLLDSAQELESIFANRVR</sequence>
<dbReference type="Proteomes" id="UP000029228">
    <property type="component" value="Unassembled WGS sequence"/>
</dbReference>
<proteinExistence type="predicted"/>
<dbReference type="InterPro" id="IPR036928">
    <property type="entry name" value="AS_sf"/>
</dbReference>
<protein>
    <submittedName>
        <fullName evidence="1">Amidase</fullName>
    </submittedName>
</protein>